<sequence>MPQTVFAAPYACGDDIRIFNTGVDASLARITTLGTPDLRWKVANKPVDDVTTLGVIAAWDTPVTARLGPPNTWTWADVPTAAWLARNTEMSAAKYTYYKLDVDLAASVNPATFQVHTTMHADDQVVAVFLNGQLLPGSQLADSWAGGVHVSVPSTFTIANQWRTGANELVVQVFNNSATVNPASARKWGGFALEASTASCTTRPVAATVAPVPATHPLALVIGGLLVAGIGMRVARRQAG</sequence>
<dbReference type="EMBL" id="JARVII010000014">
    <property type="protein sequence ID" value="MDG9699649.1"/>
    <property type="molecule type" value="Genomic_DNA"/>
</dbReference>
<dbReference type="AlphaFoldDB" id="A0AAW6RLY4"/>
<evidence type="ECO:0000313" key="2">
    <source>
        <dbReference type="Proteomes" id="UP001237156"/>
    </source>
</evidence>
<dbReference type="Gene3D" id="2.60.120.260">
    <property type="entry name" value="Galactose-binding domain-like"/>
    <property type="match status" value="1"/>
</dbReference>
<accession>A0AAW6RLY4</accession>
<name>A0AAW6RLY4_9BURK</name>
<comment type="caution">
    <text evidence="1">The sequence shown here is derived from an EMBL/GenBank/DDBJ whole genome shotgun (WGS) entry which is preliminary data.</text>
</comment>
<proteinExistence type="predicted"/>
<reference evidence="1 2" key="1">
    <citation type="submission" date="2023-04" db="EMBL/GenBank/DDBJ databases">
        <title>Ottowia paracancer sp. nov., isolated from human stomach.</title>
        <authorList>
            <person name="Song Y."/>
        </authorList>
    </citation>
    <scope>NUCLEOTIDE SEQUENCE [LARGE SCALE GENOMIC DNA]</scope>
    <source>
        <strain evidence="1 2">10c7w1</strain>
    </source>
</reference>
<dbReference type="RefSeq" id="WP_279524510.1">
    <property type="nucleotide sequence ID" value="NZ_JARVII010000014.1"/>
</dbReference>
<gene>
    <name evidence="1" type="ORF">QB898_07985</name>
</gene>
<protein>
    <recommendedName>
        <fullName evidence="3">Glycosyl hydrolases family 2 sugar binding domain-containing protein</fullName>
    </recommendedName>
</protein>
<dbReference type="Proteomes" id="UP001237156">
    <property type="component" value="Unassembled WGS sequence"/>
</dbReference>
<evidence type="ECO:0000313" key="1">
    <source>
        <dbReference type="EMBL" id="MDG9699649.1"/>
    </source>
</evidence>
<evidence type="ECO:0008006" key="3">
    <source>
        <dbReference type="Google" id="ProtNLM"/>
    </source>
</evidence>
<organism evidence="1 2">
    <name type="scientific">Ottowia cancrivicina</name>
    <dbReference type="NCBI Taxonomy" id="3040346"/>
    <lineage>
        <taxon>Bacteria</taxon>
        <taxon>Pseudomonadati</taxon>
        <taxon>Pseudomonadota</taxon>
        <taxon>Betaproteobacteria</taxon>
        <taxon>Burkholderiales</taxon>
        <taxon>Comamonadaceae</taxon>
        <taxon>Ottowia</taxon>
    </lineage>
</organism>
<keyword evidence="2" id="KW-1185">Reference proteome</keyword>